<feature type="compositionally biased region" description="Polar residues" evidence="2">
    <location>
        <begin position="702"/>
        <end position="717"/>
    </location>
</feature>
<evidence type="ECO:0000256" key="1">
    <source>
        <dbReference type="ARBA" id="ARBA00022737"/>
    </source>
</evidence>
<evidence type="ECO:0000313" key="4">
    <source>
        <dbReference type="Proteomes" id="UP001642464"/>
    </source>
</evidence>
<evidence type="ECO:0000256" key="2">
    <source>
        <dbReference type="SAM" id="MobiDB-lite"/>
    </source>
</evidence>
<comment type="caution">
    <text evidence="3">The sequence shown here is derived from an EMBL/GenBank/DDBJ whole genome shotgun (WGS) entry which is preliminary data.</text>
</comment>
<feature type="compositionally biased region" description="Basic and acidic residues" evidence="2">
    <location>
        <begin position="771"/>
        <end position="783"/>
    </location>
</feature>
<gene>
    <name evidence="3" type="ORF">SCF082_LOCUS45313</name>
</gene>
<dbReference type="PANTHER" id="PTHR47936:SF1">
    <property type="entry name" value="PENTATRICOPEPTIDE REPEAT-CONTAINING PROTEIN GUN1, CHLOROPLASTIC"/>
    <property type="match status" value="1"/>
</dbReference>
<keyword evidence="4" id="KW-1185">Reference proteome</keyword>
<feature type="compositionally biased region" description="Basic and acidic residues" evidence="2">
    <location>
        <begin position="972"/>
        <end position="984"/>
    </location>
</feature>
<name>A0ABP0R8K5_9DINO</name>
<evidence type="ECO:0000313" key="3">
    <source>
        <dbReference type="EMBL" id="CAK9096529.1"/>
    </source>
</evidence>
<keyword evidence="1" id="KW-0677">Repeat</keyword>
<dbReference type="Proteomes" id="UP001642464">
    <property type="component" value="Unassembled WGS sequence"/>
</dbReference>
<reference evidence="3 4" key="1">
    <citation type="submission" date="2024-02" db="EMBL/GenBank/DDBJ databases">
        <authorList>
            <person name="Chen Y."/>
            <person name="Shah S."/>
            <person name="Dougan E. K."/>
            <person name="Thang M."/>
            <person name="Chan C."/>
        </authorList>
    </citation>
    <scope>NUCLEOTIDE SEQUENCE [LARGE SCALE GENOMIC DNA]</scope>
</reference>
<protein>
    <recommendedName>
        <fullName evidence="5">Pentatricopeptide repeat-containing protein, chloroplastic</fullName>
    </recommendedName>
</protein>
<accession>A0ABP0R8K5</accession>
<feature type="compositionally biased region" description="Low complexity" evidence="2">
    <location>
        <begin position="899"/>
        <end position="914"/>
    </location>
</feature>
<dbReference type="Gene3D" id="1.25.40.10">
    <property type="entry name" value="Tetratricopeptide repeat domain"/>
    <property type="match status" value="3"/>
</dbReference>
<feature type="compositionally biased region" description="Low complexity" evidence="2">
    <location>
        <begin position="687"/>
        <end position="697"/>
    </location>
</feature>
<feature type="compositionally biased region" description="Basic and acidic residues" evidence="2">
    <location>
        <begin position="870"/>
        <end position="881"/>
    </location>
</feature>
<dbReference type="EMBL" id="CAXAMM010040973">
    <property type="protein sequence ID" value="CAK9096529.1"/>
    <property type="molecule type" value="Genomic_DNA"/>
</dbReference>
<feature type="compositionally biased region" description="Basic residues" evidence="2">
    <location>
        <begin position="760"/>
        <end position="770"/>
    </location>
</feature>
<organism evidence="3 4">
    <name type="scientific">Durusdinium trenchii</name>
    <dbReference type="NCBI Taxonomy" id="1381693"/>
    <lineage>
        <taxon>Eukaryota</taxon>
        <taxon>Sar</taxon>
        <taxon>Alveolata</taxon>
        <taxon>Dinophyceae</taxon>
        <taxon>Suessiales</taxon>
        <taxon>Symbiodiniaceae</taxon>
        <taxon>Durusdinium</taxon>
    </lineage>
</organism>
<feature type="compositionally biased region" description="Low complexity" evidence="2">
    <location>
        <begin position="985"/>
        <end position="998"/>
    </location>
</feature>
<feature type="region of interest" description="Disordered" evidence="2">
    <location>
        <begin position="649"/>
        <end position="998"/>
    </location>
</feature>
<feature type="compositionally biased region" description="Low complexity" evidence="2">
    <location>
        <begin position="806"/>
        <end position="822"/>
    </location>
</feature>
<evidence type="ECO:0008006" key="5">
    <source>
        <dbReference type="Google" id="ProtNLM"/>
    </source>
</evidence>
<sequence length="998" mass="106413">MQLRADARAFRCNAKHGTQLLLQAKDSELEELLRSLQEGGLEVNAFHVSVLLRSRRGWQASLVTVEEWRGKGVRSSAVLWNSVLNGCVKDTWSKSLAMVRSLKDLKVQPDTVTLDLSLRASRWAEACHLLSSAANVVPGAYGGSFTIAACGAEARWAEALQVFPPIHGASALHGANALLEASGGPGRRIGDRFPAAQWPHAEALFATCCAAGIQVDATSCSTLLSAGRRTWGTSQGWRRTLQLFEDLSARALQLNRICYNCILAAGKGPTQWAMGLRWLQRMEEELQAVRQQPVEPPEPDVKPDVVSYRCLMGMLDETSWPLALELLQFLQTQGRVDDATWSAVISSCGDAEAWQAALMLAEMCQQGAETGIRSHTSALSAYRKAGHWARAVANAVAREACEDPVAASVAMLALEDGSRWAQALLLAPSHGPVTADTSLDVWARAEQWQLAIDVAVLRGVRRRSSSSAVLAHSSWAVALQLGEQEQHLRGDLKRSNAVVSACADASKWEQALGVWSFTATSDRWALLGALLGACGKARRWAAAVAVLREATMPRMETELYNAALRALSAGPWLLALALLQEAEDLRLADGETYSLAADACVSGGQGQRAEGLFQQISSALLTPLQARKCGQPRLAGSLAPQLVSHLAASRPRLRGRAGTGPVQSGTAAGRAGKPTKATRARTDPGRGTVTGTTGAKPATPPSNQTPWRSHTSLSRTEGPSEWGESSRAHGSQPYPTKGQGKGKSKTQGQGKAAATERPIPKRRPRNHRGTRNPEKQALRVERGKARRLAAAQRTPAEAEEFEEVIVEVTSPSSPPSTSSSSSGTDKPDWTEPCPVHSPEPVAAEPAVEQPETLPAKVNEERGQCPAPVTKQEESETKHSPETELPLEQQPSAVEGVPKAAPGAGSTALSTATATQQVGEPAVSEASEVEEDTPSIYQLFEQAEELIQAIQESLSPHGGSAAATTGYTGSGRTEGRASKERRDAAASRYSSARSSSASS</sequence>
<proteinExistence type="predicted"/>
<dbReference type="InterPro" id="IPR011990">
    <property type="entry name" value="TPR-like_helical_dom_sf"/>
</dbReference>
<feature type="compositionally biased region" description="Low complexity" evidence="2">
    <location>
        <begin position="944"/>
        <end position="970"/>
    </location>
</feature>
<dbReference type="PANTHER" id="PTHR47936">
    <property type="entry name" value="PPR_LONG DOMAIN-CONTAINING PROTEIN"/>
    <property type="match status" value="1"/>
</dbReference>